<reference evidence="4" key="1">
    <citation type="submission" date="2009-07" db="EMBL/GenBank/DDBJ databases">
        <title>Complete sequence of chromosome of Methylovorus sp. SIP3-4.</title>
        <authorList>
            <person name="Lucas S."/>
            <person name="Copeland A."/>
            <person name="Lapidus A."/>
            <person name="Glavina del Rio T."/>
            <person name="Tice H."/>
            <person name="Bruce D."/>
            <person name="Goodwin L."/>
            <person name="Pitluck S."/>
            <person name="Clum A."/>
            <person name="Larimer F."/>
            <person name="Land M."/>
            <person name="Hauser L."/>
            <person name="Kyrpides N."/>
            <person name="Mikhailova N."/>
            <person name="Kayluzhnaya M."/>
            <person name="Chistoserdova L."/>
        </authorList>
    </citation>
    <scope>NUCLEOTIDE SEQUENCE [LARGE SCALE GENOMIC DNA]</scope>
    <source>
        <strain evidence="4">SIP3-4</strain>
    </source>
</reference>
<evidence type="ECO:0000313" key="3">
    <source>
        <dbReference type="EMBL" id="ACT51365.1"/>
    </source>
</evidence>
<name>C6X7A0_METGS</name>
<feature type="signal peptide" evidence="2">
    <location>
        <begin position="1"/>
        <end position="20"/>
    </location>
</feature>
<evidence type="ECO:0008006" key="5">
    <source>
        <dbReference type="Google" id="ProtNLM"/>
    </source>
</evidence>
<keyword evidence="2" id="KW-0732">Signal</keyword>
<protein>
    <recommendedName>
        <fullName evidence="5">Lipoprotein SmpA/OmlA domain-containing protein</fullName>
    </recommendedName>
</protein>
<dbReference type="RefSeq" id="WP_015830707.1">
    <property type="nucleotide sequence ID" value="NC_012969.1"/>
</dbReference>
<dbReference type="OrthoDB" id="8537549at2"/>
<sequence length="141" mass="14959" precursor="true">MKTLLLALMLGIAGQSVAGAAQAPNIQVPNAKAPNSATGDIAVSEKEFVAGISGIDKSKIVEQFGEPSKRDDITNPDGKVIASVWHYHYLNTDEKGAYYKTTELDIVDDKVVMVVFMNHDGESSPDASPVPAPGRSTDSDI</sequence>
<feature type="region of interest" description="Disordered" evidence="1">
    <location>
        <begin position="120"/>
        <end position="141"/>
    </location>
</feature>
<dbReference type="STRING" id="582744.Msip34_2123"/>
<dbReference type="Proteomes" id="UP000002743">
    <property type="component" value="Chromosome"/>
</dbReference>
<proteinExistence type="predicted"/>
<dbReference type="eggNOG" id="ENOG5032FH2">
    <property type="taxonomic scope" value="Bacteria"/>
</dbReference>
<dbReference type="HOGENOM" id="CLU_151889_0_0_4"/>
<evidence type="ECO:0000256" key="2">
    <source>
        <dbReference type="SAM" id="SignalP"/>
    </source>
</evidence>
<dbReference type="KEGG" id="mei:Msip34_2123"/>
<feature type="chain" id="PRO_5002973774" description="Lipoprotein SmpA/OmlA domain-containing protein" evidence="2">
    <location>
        <begin position="21"/>
        <end position="141"/>
    </location>
</feature>
<gene>
    <name evidence="3" type="ordered locus">Msip34_2123</name>
</gene>
<dbReference type="AlphaFoldDB" id="C6X7A0"/>
<accession>C6X7A0</accession>
<dbReference type="EMBL" id="CP001674">
    <property type="protein sequence ID" value="ACT51365.1"/>
    <property type="molecule type" value="Genomic_DNA"/>
</dbReference>
<evidence type="ECO:0000256" key="1">
    <source>
        <dbReference type="SAM" id="MobiDB-lite"/>
    </source>
</evidence>
<keyword evidence="4" id="KW-1185">Reference proteome</keyword>
<evidence type="ECO:0000313" key="4">
    <source>
        <dbReference type="Proteomes" id="UP000002743"/>
    </source>
</evidence>
<organism evidence="3 4">
    <name type="scientific">Methylovorus glucosotrophus (strain SIP3-4)</name>
    <dbReference type="NCBI Taxonomy" id="582744"/>
    <lineage>
        <taxon>Bacteria</taxon>
        <taxon>Pseudomonadati</taxon>
        <taxon>Pseudomonadota</taxon>
        <taxon>Betaproteobacteria</taxon>
        <taxon>Nitrosomonadales</taxon>
        <taxon>Methylophilaceae</taxon>
        <taxon>Methylovorus</taxon>
    </lineage>
</organism>
<reference evidence="3 4" key="2">
    <citation type="journal article" date="2011" name="J. Bacteriol.">
        <title>Genomes of three methylotrophs from a single niche uncover genetic and metabolic divergence of Methylophilaceae.</title>
        <authorList>
            <person name="Lapidus A."/>
            <person name="Clum A."/>
            <person name="Labutti K."/>
            <person name="Kaluzhnaya M.G."/>
            <person name="Lim S."/>
            <person name="Beck D.A."/>
            <person name="Glavina Del Rio T."/>
            <person name="Nolan M."/>
            <person name="Mavromatis K."/>
            <person name="Huntemann M."/>
            <person name="Lucas S."/>
            <person name="Lidstrom M.E."/>
            <person name="Ivanova N."/>
            <person name="Chistoserdova L."/>
        </authorList>
    </citation>
    <scope>NUCLEOTIDE SEQUENCE [LARGE SCALE GENOMIC DNA]</scope>
    <source>
        <strain evidence="3 4">SIP3-4</strain>
    </source>
</reference>